<sequence length="113" mass="12915">MRELREFREHHAEFERSGIALAGVSTDSIERHRKWTSRLKLPYPLVSDPESRAGEALGIVRRIGLGTWRVELFRRTTLLVDIEGRIAAWWGKVSIRGHAAEVLRTARSARLAT</sequence>
<dbReference type="InterPro" id="IPR036249">
    <property type="entry name" value="Thioredoxin-like_sf"/>
</dbReference>
<dbReference type="CDD" id="cd03017">
    <property type="entry name" value="PRX_BCP"/>
    <property type="match status" value="1"/>
</dbReference>
<dbReference type="AlphaFoldDB" id="A0A538TLB0"/>
<dbReference type="Pfam" id="PF00578">
    <property type="entry name" value="AhpC-TSA"/>
    <property type="match status" value="1"/>
</dbReference>
<accession>A0A538TLB0</accession>
<feature type="domain" description="Alkyl hydroperoxide reductase subunit C/ Thiol specific antioxidant" evidence="1">
    <location>
        <begin position="2"/>
        <end position="87"/>
    </location>
</feature>
<dbReference type="InterPro" id="IPR000866">
    <property type="entry name" value="AhpC/TSA"/>
</dbReference>
<gene>
    <name evidence="2" type="ORF">E6K78_09340</name>
</gene>
<reference evidence="2 3" key="1">
    <citation type="journal article" date="2019" name="Nat. Microbiol.">
        <title>Mediterranean grassland soil C-N compound turnover is dependent on rainfall and depth, and is mediated by genomically divergent microorganisms.</title>
        <authorList>
            <person name="Diamond S."/>
            <person name="Andeer P.F."/>
            <person name="Li Z."/>
            <person name="Crits-Christoph A."/>
            <person name="Burstein D."/>
            <person name="Anantharaman K."/>
            <person name="Lane K.R."/>
            <person name="Thomas B.C."/>
            <person name="Pan C."/>
            <person name="Northen T.R."/>
            <person name="Banfield J.F."/>
        </authorList>
    </citation>
    <scope>NUCLEOTIDE SEQUENCE [LARGE SCALE GENOMIC DNA]</scope>
    <source>
        <strain evidence="2">WS_8</strain>
    </source>
</reference>
<comment type="caution">
    <text evidence="2">The sequence shown here is derived from an EMBL/GenBank/DDBJ whole genome shotgun (WGS) entry which is preliminary data.</text>
</comment>
<dbReference type="Proteomes" id="UP000316609">
    <property type="component" value="Unassembled WGS sequence"/>
</dbReference>
<dbReference type="EMBL" id="VBOY01000087">
    <property type="protein sequence ID" value="TMQ64400.1"/>
    <property type="molecule type" value="Genomic_DNA"/>
</dbReference>
<evidence type="ECO:0000259" key="1">
    <source>
        <dbReference type="Pfam" id="PF00578"/>
    </source>
</evidence>
<evidence type="ECO:0000313" key="2">
    <source>
        <dbReference type="EMBL" id="TMQ64400.1"/>
    </source>
</evidence>
<dbReference type="Gene3D" id="3.40.30.10">
    <property type="entry name" value="Glutaredoxin"/>
    <property type="match status" value="1"/>
</dbReference>
<name>A0A538TLB0_UNCEI</name>
<dbReference type="GO" id="GO:0016491">
    <property type="term" value="F:oxidoreductase activity"/>
    <property type="evidence" value="ECO:0007669"/>
    <property type="project" value="InterPro"/>
</dbReference>
<evidence type="ECO:0000313" key="3">
    <source>
        <dbReference type="Proteomes" id="UP000316609"/>
    </source>
</evidence>
<dbReference type="GO" id="GO:0016209">
    <property type="term" value="F:antioxidant activity"/>
    <property type="evidence" value="ECO:0007669"/>
    <property type="project" value="InterPro"/>
</dbReference>
<dbReference type="SUPFAM" id="SSF52833">
    <property type="entry name" value="Thioredoxin-like"/>
    <property type="match status" value="1"/>
</dbReference>
<organism evidence="2 3">
    <name type="scientific">Eiseniibacteriota bacterium</name>
    <dbReference type="NCBI Taxonomy" id="2212470"/>
    <lineage>
        <taxon>Bacteria</taxon>
        <taxon>Candidatus Eiseniibacteriota</taxon>
    </lineage>
</organism>
<proteinExistence type="predicted"/>
<protein>
    <submittedName>
        <fullName evidence="2">Redoxin domain-containing protein</fullName>
    </submittedName>
</protein>